<evidence type="ECO:0000256" key="1">
    <source>
        <dbReference type="ARBA" id="ARBA00009437"/>
    </source>
</evidence>
<dbReference type="InterPro" id="IPR000847">
    <property type="entry name" value="LysR_HTH_N"/>
</dbReference>
<dbReference type="GO" id="GO:0032993">
    <property type="term" value="C:protein-DNA complex"/>
    <property type="evidence" value="ECO:0007669"/>
    <property type="project" value="TreeGrafter"/>
</dbReference>
<keyword evidence="3" id="KW-0238">DNA-binding</keyword>
<dbReference type="InterPro" id="IPR005119">
    <property type="entry name" value="LysR_subst-bd"/>
</dbReference>
<dbReference type="Pfam" id="PF03466">
    <property type="entry name" value="LysR_substrate"/>
    <property type="match status" value="1"/>
</dbReference>
<dbReference type="PANTHER" id="PTHR30346:SF0">
    <property type="entry name" value="HCA OPERON TRANSCRIPTIONAL ACTIVATOR HCAR"/>
    <property type="match status" value="1"/>
</dbReference>
<dbReference type="FunFam" id="1.10.10.10:FF:000001">
    <property type="entry name" value="LysR family transcriptional regulator"/>
    <property type="match status" value="1"/>
</dbReference>
<dbReference type="Gene3D" id="1.10.10.10">
    <property type="entry name" value="Winged helix-like DNA-binding domain superfamily/Winged helix DNA-binding domain"/>
    <property type="match status" value="1"/>
</dbReference>
<dbReference type="InterPro" id="IPR036388">
    <property type="entry name" value="WH-like_DNA-bd_sf"/>
</dbReference>
<dbReference type="PRINTS" id="PR00039">
    <property type="entry name" value="HTHLYSR"/>
</dbReference>
<evidence type="ECO:0000256" key="3">
    <source>
        <dbReference type="ARBA" id="ARBA00023125"/>
    </source>
</evidence>
<dbReference type="EMBL" id="NIVS01000037">
    <property type="protein sequence ID" value="OWQ52008.1"/>
    <property type="molecule type" value="Genomic_DNA"/>
</dbReference>
<evidence type="ECO:0000256" key="4">
    <source>
        <dbReference type="ARBA" id="ARBA00023163"/>
    </source>
</evidence>
<dbReference type="Pfam" id="PF00126">
    <property type="entry name" value="HTH_1"/>
    <property type="match status" value="1"/>
</dbReference>
<gene>
    <name evidence="6" type="ORF">CEE60_13870</name>
</gene>
<keyword evidence="4" id="KW-0804">Transcription</keyword>
<dbReference type="SUPFAM" id="SSF46785">
    <property type="entry name" value="Winged helix' DNA-binding domain"/>
    <property type="match status" value="1"/>
</dbReference>
<dbReference type="Proteomes" id="UP000198157">
    <property type="component" value="Unassembled WGS sequence"/>
</dbReference>
<name>A0A246HK77_STEMA</name>
<dbReference type="AlphaFoldDB" id="A0A246HK77"/>
<dbReference type="OrthoDB" id="646694at2"/>
<protein>
    <submittedName>
        <fullName evidence="6">LysR family transcriptional regulator</fullName>
    </submittedName>
</protein>
<accession>A0A246HK77</accession>
<dbReference type="PANTHER" id="PTHR30346">
    <property type="entry name" value="TRANSCRIPTIONAL DUAL REGULATOR HCAR-RELATED"/>
    <property type="match status" value="1"/>
</dbReference>
<dbReference type="SUPFAM" id="SSF53850">
    <property type="entry name" value="Periplasmic binding protein-like II"/>
    <property type="match status" value="1"/>
</dbReference>
<comment type="similarity">
    <text evidence="1">Belongs to the LysR transcriptional regulatory family.</text>
</comment>
<proteinExistence type="inferred from homology"/>
<dbReference type="PROSITE" id="PS50931">
    <property type="entry name" value="HTH_LYSR"/>
    <property type="match status" value="1"/>
</dbReference>
<dbReference type="GO" id="GO:0003677">
    <property type="term" value="F:DNA binding"/>
    <property type="evidence" value="ECO:0007669"/>
    <property type="project" value="UniProtKB-KW"/>
</dbReference>
<evidence type="ECO:0000259" key="5">
    <source>
        <dbReference type="PROSITE" id="PS50931"/>
    </source>
</evidence>
<dbReference type="InterPro" id="IPR036390">
    <property type="entry name" value="WH_DNA-bd_sf"/>
</dbReference>
<keyword evidence="2" id="KW-0805">Transcription regulation</keyword>
<sequence length="303" mass="33995">MQIPANMTLRQLRYFAEAAELGQFSQAARKLHVSQSVITTAVAQLEASLGLKLFDRMPHGVGLTAEGHRFHQHVRHILDTLQDALSEPMFLANTLPGRVRIGASYTVLGYFLPSLLARFKRSYPQVEVDLVDMDRAAIEQGVGSGDLDFGLCIISNMAEPYVLRRQVLIRSRRQLWLSESHPLLQLPVISPADVEPYPYIMLMVDEGQESAMRYWRSVGREPNVVFRTSSLEALRGMVAYGFGVSILSDMVYRPWSLEGRRIDVRTLTDAVPPMEVGLVWRPDEDLSAPARALHQFLVFACGG</sequence>
<evidence type="ECO:0000256" key="2">
    <source>
        <dbReference type="ARBA" id="ARBA00023015"/>
    </source>
</evidence>
<feature type="domain" description="HTH lysR-type" evidence="5">
    <location>
        <begin position="7"/>
        <end position="64"/>
    </location>
</feature>
<evidence type="ECO:0000313" key="6">
    <source>
        <dbReference type="EMBL" id="OWQ52008.1"/>
    </source>
</evidence>
<comment type="caution">
    <text evidence="6">The sequence shown here is derived from an EMBL/GenBank/DDBJ whole genome shotgun (WGS) entry which is preliminary data.</text>
</comment>
<dbReference type="Gene3D" id="3.40.190.10">
    <property type="entry name" value="Periplasmic binding protein-like II"/>
    <property type="match status" value="2"/>
</dbReference>
<dbReference type="GO" id="GO:0003700">
    <property type="term" value="F:DNA-binding transcription factor activity"/>
    <property type="evidence" value="ECO:0007669"/>
    <property type="project" value="InterPro"/>
</dbReference>
<evidence type="ECO:0000313" key="7">
    <source>
        <dbReference type="Proteomes" id="UP000198157"/>
    </source>
</evidence>
<organism evidence="6 7">
    <name type="scientific">Stenotrophomonas maltophilia</name>
    <name type="common">Pseudomonas maltophilia</name>
    <name type="synonym">Xanthomonas maltophilia</name>
    <dbReference type="NCBI Taxonomy" id="40324"/>
    <lineage>
        <taxon>Bacteria</taxon>
        <taxon>Pseudomonadati</taxon>
        <taxon>Pseudomonadota</taxon>
        <taxon>Gammaproteobacteria</taxon>
        <taxon>Lysobacterales</taxon>
        <taxon>Lysobacteraceae</taxon>
        <taxon>Stenotrophomonas</taxon>
        <taxon>Stenotrophomonas maltophilia group</taxon>
    </lineage>
</organism>
<reference evidence="6 7" key="1">
    <citation type="submission" date="2017-06" db="EMBL/GenBank/DDBJ databases">
        <authorList>
            <person name="Kim H.J."/>
            <person name="Triplett B.A."/>
        </authorList>
    </citation>
    <scope>NUCLEOTIDE SEQUENCE [LARGE SCALE GENOMIC DNA]</scope>
    <source>
        <strain evidence="6 7">13146</strain>
    </source>
</reference>